<comment type="catalytic activity">
    <reaction evidence="5">
        <text>Successive hydrolysis of beta-D-glucose units from the non-reducing ends of (1-&gt;3)-beta-D-glucans, releasing alpha-glucose.</text>
        <dbReference type="EC" id="3.2.1.58"/>
    </reaction>
</comment>
<organism evidence="7 8">
    <name type="scientific">Emiliania huxleyi (strain CCMP1516)</name>
    <dbReference type="NCBI Taxonomy" id="280463"/>
    <lineage>
        <taxon>Eukaryota</taxon>
        <taxon>Haptista</taxon>
        <taxon>Haptophyta</taxon>
        <taxon>Prymnesiophyceae</taxon>
        <taxon>Isochrysidales</taxon>
        <taxon>Noelaerhabdaceae</taxon>
        <taxon>Emiliania</taxon>
    </lineage>
</organism>
<dbReference type="HOGENOM" id="CLU_479356_0_0_1"/>
<evidence type="ECO:0000313" key="7">
    <source>
        <dbReference type="EnsemblProtists" id="EOD38164"/>
    </source>
</evidence>
<dbReference type="AlphaFoldDB" id="A0A0D3KQX9"/>
<dbReference type="InterPro" id="IPR017853">
    <property type="entry name" value="GH"/>
</dbReference>
<name>A0A0D3KQX9_EMIH1</name>
<evidence type="ECO:0000256" key="3">
    <source>
        <dbReference type="ARBA" id="ARBA00023295"/>
    </source>
</evidence>
<keyword evidence="3" id="KW-0326">Glycosidase</keyword>
<dbReference type="KEGG" id="ehx:EMIHUDRAFT_449019"/>
<evidence type="ECO:0000313" key="8">
    <source>
        <dbReference type="Proteomes" id="UP000013827"/>
    </source>
</evidence>
<keyword evidence="1" id="KW-0378">Hydrolase</keyword>
<dbReference type="EC" id="3.2.1.58" evidence="6"/>
<dbReference type="InterPro" id="IPR050386">
    <property type="entry name" value="Glycosyl_hydrolase_5"/>
</dbReference>
<evidence type="ECO:0000256" key="6">
    <source>
        <dbReference type="ARBA" id="ARBA00038929"/>
    </source>
</evidence>
<dbReference type="GO" id="GO:0005576">
    <property type="term" value="C:extracellular region"/>
    <property type="evidence" value="ECO:0007669"/>
    <property type="project" value="TreeGrafter"/>
</dbReference>
<dbReference type="GO" id="GO:0071555">
    <property type="term" value="P:cell wall organization"/>
    <property type="evidence" value="ECO:0007669"/>
    <property type="project" value="UniProtKB-KW"/>
</dbReference>
<dbReference type="Gene3D" id="3.20.20.80">
    <property type="entry name" value="Glycosidases"/>
    <property type="match status" value="1"/>
</dbReference>
<dbReference type="PANTHER" id="PTHR31297:SF34">
    <property type="entry name" value="GLUCAN 1,3-BETA-GLUCOSIDASE 2"/>
    <property type="match status" value="1"/>
</dbReference>
<accession>A0A0D3KQX9</accession>
<dbReference type="SUPFAM" id="SSF51445">
    <property type="entry name" value="(Trans)glycosidases"/>
    <property type="match status" value="1"/>
</dbReference>
<proteinExistence type="predicted"/>
<dbReference type="EnsemblProtists" id="EOD38164">
    <property type="protein sequence ID" value="EOD38164"/>
    <property type="gene ID" value="EMIHUDRAFT_449019"/>
</dbReference>
<protein>
    <recommendedName>
        <fullName evidence="6">glucan 1,3-beta-glucosidase</fullName>
        <ecNumber evidence="6">3.2.1.58</ecNumber>
    </recommendedName>
</protein>
<keyword evidence="2" id="KW-0325">Glycoprotein</keyword>
<evidence type="ECO:0000256" key="4">
    <source>
        <dbReference type="ARBA" id="ARBA00023316"/>
    </source>
</evidence>
<dbReference type="GO" id="GO:0009986">
    <property type="term" value="C:cell surface"/>
    <property type="evidence" value="ECO:0007669"/>
    <property type="project" value="TreeGrafter"/>
</dbReference>
<reference evidence="8" key="1">
    <citation type="journal article" date="2013" name="Nature">
        <title>Pan genome of the phytoplankton Emiliania underpins its global distribution.</title>
        <authorList>
            <person name="Read B.A."/>
            <person name="Kegel J."/>
            <person name="Klute M.J."/>
            <person name="Kuo A."/>
            <person name="Lefebvre S.C."/>
            <person name="Maumus F."/>
            <person name="Mayer C."/>
            <person name="Miller J."/>
            <person name="Monier A."/>
            <person name="Salamov A."/>
            <person name="Young J."/>
            <person name="Aguilar M."/>
            <person name="Claverie J.M."/>
            <person name="Frickenhaus S."/>
            <person name="Gonzalez K."/>
            <person name="Herman E.K."/>
            <person name="Lin Y.C."/>
            <person name="Napier J."/>
            <person name="Ogata H."/>
            <person name="Sarno A.F."/>
            <person name="Shmutz J."/>
            <person name="Schroeder D."/>
            <person name="de Vargas C."/>
            <person name="Verret F."/>
            <person name="von Dassow P."/>
            <person name="Valentin K."/>
            <person name="Van de Peer Y."/>
            <person name="Wheeler G."/>
            <person name="Dacks J.B."/>
            <person name="Delwiche C.F."/>
            <person name="Dyhrman S.T."/>
            <person name="Glockner G."/>
            <person name="John U."/>
            <person name="Richards T."/>
            <person name="Worden A.Z."/>
            <person name="Zhang X."/>
            <person name="Grigoriev I.V."/>
            <person name="Allen A.E."/>
            <person name="Bidle K."/>
            <person name="Borodovsky M."/>
            <person name="Bowler C."/>
            <person name="Brownlee C."/>
            <person name="Cock J.M."/>
            <person name="Elias M."/>
            <person name="Gladyshev V.N."/>
            <person name="Groth M."/>
            <person name="Guda C."/>
            <person name="Hadaegh A."/>
            <person name="Iglesias-Rodriguez M.D."/>
            <person name="Jenkins J."/>
            <person name="Jones B.M."/>
            <person name="Lawson T."/>
            <person name="Leese F."/>
            <person name="Lindquist E."/>
            <person name="Lobanov A."/>
            <person name="Lomsadze A."/>
            <person name="Malik S.B."/>
            <person name="Marsh M.E."/>
            <person name="Mackinder L."/>
            <person name="Mock T."/>
            <person name="Mueller-Roeber B."/>
            <person name="Pagarete A."/>
            <person name="Parker M."/>
            <person name="Probert I."/>
            <person name="Quesneville H."/>
            <person name="Raines C."/>
            <person name="Rensing S.A."/>
            <person name="Riano-Pachon D.M."/>
            <person name="Richier S."/>
            <person name="Rokitta S."/>
            <person name="Shiraiwa Y."/>
            <person name="Soanes D.M."/>
            <person name="van der Giezen M."/>
            <person name="Wahlund T.M."/>
            <person name="Williams B."/>
            <person name="Wilson W."/>
            <person name="Wolfe G."/>
            <person name="Wurch L.L."/>
        </authorList>
    </citation>
    <scope>NUCLEOTIDE SEQUENCE</scope>
</reference>
<dbReference type="RefSeq" id="XP_005790593.1">
    <property type="nucleotide sequence ID" value="XM_005790536.1"/>
</dbReference>
<evidence type="ECO:0000256" key="2">
    <source>
        <dbReference type="ARBA" id="ARBA00023180"/>
    </source>
</evidence>
<evidence type="ECO:0000256" key="1">
    <source>
        <dbReference type="ARBA" id="ARBA00022801"/>
    </source>
</evidence>
<dbReference type="GO" id="GO:0009251">
    <property type="term" value="P:glucan catabolic process"/>
    <property type="evidence" value="ECO:0007669"/>
    <property type="project" value="TreeGrafter"/>
</dbReference>
<dbReference type="GO" id="GO:0004338">
    <property type="term" value="F:glucan exo-1,3-beta-glucosidase activity"/>
    <property type="evidence" value="ECO:0007669"/>
    <property type="project" value="UniProtKB-EC"/>
</dbReference>
<keyword evidence="4" id="KW-0961">Cell wall biogenesis/degradation</keyword>
<dbReference type="Proteomes" id="UP000013827">
    <property type="component" value="Unassembled WGS sequence"/>
</dbReference>
<reference evidence="7" key="2">
    <citation type="submission" date="2024-10" db="UniProtKB">
        <authorList>
            <consortium name="EnsemblProtists"/>
        </authorList>
    </citation>
    <scope>IDENTIFICATION</scope>
</reference>
<sequence>MSLRARSHVGFVSVSWRLPALSAAGGHRGWFVGTLAATGHRSGLASALAVEVVPPPPSEAAEPTGGARGGGCARTRRLGYVRMRAPGRRGVGGTDDWMGGGRHVAVDSRSGALRLSGYTGSAELESKPAVFAVEEDFTTVASRASLCELPRGSNASFWQRMEAHIDGWIGEEHFDWMVGKGINAVRLPLGWWDARGVVVLLDLHGAPGGQNGKEHSGCAGRAEWHRYSIDNSLAVARLLDAGADAALRSHHGTPSSPCDPLQLRRLMDEVGEHPALWGVELLNEPGDLSSAPREDEMRPLLIEYYEAAYSLVRRRRADVAVVFCVLYWFDLWGWVTQLREPQFHNVFIDLHLYTAFDGLSEATPDETVVQAARTFGCRLLQHARHHPVVVGEWSLAVDEMGLKVSQRFVDTLFASFAAAFGHFFWTLQMDAAADMAEHDHLGGHVKIGQSPQWSLVQALDAVPNRLPDGSASSSSASLASLRSLRSVATHRGPVKSPSIASFHYSIASSADRRKANHGSSASLASLGSVATHRSVASPSLVSIHAYVHSTSPNHRERGGKEKYVRLLSD</sequence>
<dbReference type="PANTHER" id="PTHR31297">
    <property type="entry name" value="GLUCAN ENDO-1,6-BETA-GLUCOSIDASE B"/>
    <property type="match status" value="1"/>
</dbReference>
<dbReference type="GeneID" id="17283434"/>
<evidence type="ECO:0000256" key="5">
    <source>
        <dbReference type="ARBA" id="ARBA00036824"/>
    </source>
</evidence>
<keyword evidence="8" id="KW-1185">Reference proteome</keyword>
<dbReference type="PaxDb" id="2903-EOD38164"/>